<keyword evidence="3" id="KW-0862">Zinc</keyword>
<dbReference type="Proteomes" id="UP000799429">
    <property type="component" value="Unassembled WGS sequence"/>
</dbReference>
<evidence type="ECO:0000256" key="1">
    <source>
        <dbReference type="ARBA" id="ARBA00022723"/>
    </source>
</evidence>
<accession>A0A9P4VRI0</accession>
<dbReference type="GO" id="GO:0016567">
    <property type="term" value="P:protein ubiquitination"/>
    <property type="evidence" value="ECO:0007669"/>
    <property type="project" value="TreeGrafter"/>
</dbReference>
<gene>
    <name evidence="6" type="ORF">M501DRAFT_1031910</name>
</gene>
<dbReference type="EMBL" id="MU006096">
    <property type="protein sequence ID" value="KAF2838872.1"/>
    <property type="molecule type" value="Genomic_DNA"/>
</dbReference>
<evidence type="ECO:0000256" key="4">
    <source>
        <dbReference type="PROSITE-ProRule" id="PRU00175"/>
    </source>
</evidence>
<dbReference type="Pfam" id="PF13639">
    <property type="entry name" value="zf-RING_2"/>
    <property type="match status" value="1"/>
</dbReference>
<protein>
    <recommendedName>
        <fullName evidence="5">RING-type domain-containing protein</fullName>
    </recommendedName>
</protein>
<reference evidence="6" key="1">
    <citation type="journal article" date="2020" name="Stud. Mycol.">
        <title>101 Dothideomycetes genomes: a test case for predicting lifestyles and emergence of pathogens.</title>
        <authorList>
            <person name="Haridas S."/>
            <person name="Albert R."/>
            <person name="Binder M."/>
            <person name="Bloem J."/>
            <person name="Labutti K."/>
            <person name="Salamov A."/>
            <person name="Andreopoulos B."/>
            <person name="Baker S."/>
            <person name="Barry K."/>
            <person name="Bills G."/>
            <person name="Bluhm B."/>
            <person name="Cannon C."/>
            <person name="Castanera R."/>
            <person name="Culley D."/>
            <person name="Daum C."/>
            <person name="Ezra D."/>
            <person name="Gonzalez J."/>
            <person name="Henrissat B."/>
            <person name="Kuo A."/>
            <person name="Liang C."/>
            <person name="Lipzen A."/>
            <person name="Lutzoni F."/>
            <person name="Magnuson J."/>
            <person name="Mondo S."/>
            <person name="Nolan M."/>
            <person name="Ohm R."/>
            <person name="Pangilinan J."/>
            <person name="Park H.-J."/>
            <person name="Ramirez L."/>
            <person name="Alfaro M."/>
            <person name="Sun H."/>
            <person name="Tritt A."/>
            <person name="Yoshinaga Y."/>
            <person name="Zwiers L.-H."/>
            <person name="Turgeon B."/>
            <person name="Goodwin S."/>
            <person name="Spatafora J."/>
            <person name="Crous P."/>
            <person name="Grigoriev I."/>
        </authorList>
    </citation>
    <scope>NUCLEOTIDE SEQUENCE</scope>
    <source>
        <strain evidence="6">CBS 101060</strain>
    </source>
</reference>
<dbReference type="InterPro" id="IPR001841">
    <property type="entry name" value="Znf_RING"/>
</dbReference>
<dbReference type="GO" id="GO:0061630">
    <property type="term" value="F:ubiquitin protein ligase activity"/>
    <property type="evidence" value="ECO:0007669"/>
    <property type="project" value="TreeGrafter"/>
</dbReference>
<keyword evidence="1" id="KW-0479">Metal-binding</keyword>
<dbReference type="PROSITE" id="PS50089">
    <property type="entry name" value="ZF_RING_2"/>
    <property type="match status" value="1"/>
</dbReference>
<dbReference type="PANTHER" id="PTHR45969:SF69">
    <property type="entry name" value="FINGER DOMAIN PROTEIN, PUTATIVE (AFU_ORTHOLOGUE AFUA_3G12190)-RELATED"/>
    <property type="match status" value="1"/>
</dbReference>
<evidence type="ECO:0000313" key="7">
    <source>
        <dbReference type="Proteomes" id="UP000799429"/>
    </source>
</evidence>
<evidence type="ECO:0000256" key="3">
    <source>
        <dbReference type="ARBA" id="ARBA00022833"/>
    </source>
</evidence>
<evidence type="ECO:0000259" key="5">
    <source>
        <dbReference type="PROSITE" id="PS50089"/>
    </source>
</evidence>
<dbReference type="SMART" id="SM00184">
    <property type="entry name" value="RING"/>
    <property type="match status" value="1"/>
</dbReference>
<keyword evidence="7" id="KW-1185">Reference proteome</keyword>
<proteinExistence type="predicted"/>
<dbReference type="AlphaFoldDB" id="A0A9P4VRI0"/>
<dbReference type="SUPFAM" id="SSF57850">
    <property type="entry name" value="RING/U-box"/>
    <property type="match status" value="1"/>
</dbReference>
<comment type="caution">
    <text evidence="6">The sequence shown here is derived from an EMBL/GenBank/DDBJ whole genome shotgun (WGS) entry which is preliminary data.</text>
</comment>
<organism evidence="6 7">
    <name type="scientific">Patellaria atrata CBS 101060</name>
    <dbReference type="NCBI Taxonomy" id="1346257"/>
    <lineage>
        <taxon>Eukaryota</taxon>
        <taxon>Fungi</taxon>
        <taxon>Dikarya</taxon>
        <taxon>Ascomycota</taxon>
        <taxon>Pezizomycotina</taxon>
        <taxon>Dothideomycetes</taxon>
        <taxon>Dothideomycetes incertae sedis</taxon>
        <taxon>Patellariales</taxon>
        <taxon>Patellariaceae</taxon>
        <taxon>Patellaria</taxon>
    </lineage>
</organism>
<sequence length="504" mass="59047">MSLLIINPLVEQRPTRYLAKFSSNEQCFNTLGDPGQHVHMTHYYYPDLAMVPRGKTAFVPGVPNEDHRPRFNPGPRPTNIEDVEMWAASKIYEPEMDPQTRLEWPNETLEQAMNRVSAFWGKTQLHIVTYRNPGSNCRFSVERRTWYRCSNIYECRRYDFSFWDFDENMNSSQLWNDIHELVWRRSNRAWWHVHCKIEEQRARMDPPETDWPEEPVSGGVGLYVQVVSLSTVPSDERSCTICSDQYPDTPNNSESQVVKLSCGHIFCRGCISRWLISPFTGNRVNTCPQCRQTPMVINPDAASSPMSPWTKFWRGLENRLSRDLDTNPTHDMVKVCHRTMMFIYDLVLESRSNQELTGYVDKRYQFWNYRCMNTIKFGLSKALCGEDGKLWSMVNLANAIDVEIGKHLRTAEDEIIVPPGFGPFMFCVIRRMVNSLRGEHASIVFMMESQLKNKPENTDTERSNNWFDQELDMDYEETDDHEVTFDYNILPQLTEQQRREGPQY</sequence>
<dbReference type="OrthoDB" id="5396564at2759"/>
<dbReference type="GO" id="GO:0008270">
    <property type="term" value="F:zinc ion binding"/>
    <property type="evidence" value="ECO:0007669"/>
    <property type="project" value="UniProtKB-KW"/>
</dbReference>
<evidence type="ECO:0000313" key="6">
    <source>
        <dbReference type="EMBL" id="KAF2838872.1"/>
    </source>
</evidence>
<dbReference type="InterPro" id="IPR013083">
    <property type="entry name" value="Znf_RING/FYVE/PHD"/>
</dbReference>
<dbReference type="PANTHER" id="PTHR45969">
    <property type="entry name" value="RING ZINC FINGER PROTEIN-RELATED"/>
    <property type="match status" value="1"/>
</dbReference>
<feature type="domain" description="RING-type" evidence="5">
    <location>
        <begin position="239"/>
        <end position="291"/>
    </location>
</feature>
<keyword evidence="2 4" id="KW-0863">Zinc-finger</keyword>
<name>A0A9P4VRI0_9PEZI</name>
<dbReference type="InterPro" id="IPR017907">
    <property type="entry name" value="Znf_RING_CS"/>
</dbReference>
<evidence type="ECO:0000256" key="2">
    <source>
        <dbReference type="ARBA" id="ARBA00022771"/>
    </source>
</evidence>
<dbReference type="Gene3D" id="3.30.40.10">
    <property type="entry name" value="Zinc/RING finger domain, C3HC4 (zinc finger)"/>
    <property type="match status" value="1"/>
</dbReference>
<dbReference type="PROSITE" id="PS00518">
    <property type="entry name" value="ZF_RING_1"/>
    <property type="match status" value="1"/>
</dbReference>